<dbReference type="GO" id="GO:0032259">
    <property type="term" value="P:methylation"/>
    <property type="evidence" value="ECO:0007669"/>
    <property type="project" value="UniProtKB-KW"/>
</dbReference>
<name>A0A2H1KIT7_BREAU</name>
<evidence type="ECO:0000256" key="1">
    <source>
        <dbReference type="SAM" id="MobiDB-lite"/>
    </source>
</evidence>
<protein>
    <submittedName>
        <fullName evidence="3">Putative DNA methylase</fullName>
    </submittedName>
</protein>
<keyword evidence="3" id="KW-0808">Transferase</keyword>
<feature type="compositionally biased region" description="Basic and acidic residues" evidence="1">
    <location>
        <begin position="373"/>
        <end position="382"/>
    </location>
</feature>
<dbReference type="RefSeq" id="WP_101639484.1">
    <property type="nucleotide sequence ID" value="NZ_FXZG01000026.1"/>
</dbReference>
<reference evidence="4" key="1">
    <citation type="submission" date="2017-03" db="EMBL/GenBank/DDBJ databases">
        <authorList>
            <person name="Monnet C."/>
        </authorList>
    </citation>
    <scope>NUCLEOTIDE SEQUENCE [LARGE SCALE GENOMIC DNA]</scope>
    <source>
        <strain evidence="4">CNRZ 920</strain>
    </source>
</reference>
<accession>A0A2H1KIT7</accession>
<evidence type="ECO:0000313" key="3">
    <source>
        <dbReference type="EMBL" id="SMX99683.1"/>
    </source>
</evidence>
<dbReference type="Proteomes" id="UP000234289">
    <property type="component" value="Unassembled WGS sequence"/>
</dbReference>
<organism evidence="3 4">
    <name type="scientific">Brevibacterium aurantiacum</name>
    <dbReference type="NCBI Taxonomy" id="273384"/>
    <lineage>
        <taxon>Bacteria</taxon>
        <taxon>Bacillati</taxon>
        <taxon>Actinomycetota</taxon>
        <taxon>Actinomycetes</taxon>
        <taxon>Micrococcales</taxon>
        <taxon>Brevibacteriaceae</taxon>
        <taxon>Brevibacterium</taxon>
    </lineage>
</organism>
<dbReference type="InterPro" id="IPR009537">
    <property type="entry name" value="DUF1156"/>
</dbReference>
<dbReference type="AlphaFoldDB" id="A0A2H1KIT7"/>
<dbReference type="GO" id="GO:0008168">
    <property type="term" value="F:methyltransferase activity"/>
    <property type="evidence" value="ECO:0007669"/>
    <property type="project" value="UniProtKB-KW"/>
</dbReference>
<dbReference type="Pfam" id="PF06634">
    <property type="entry name" value="DUF1156"/>
    <property type="match status" value="1"/>
</dbReference>
<proteinExistence type="predicted"/>
<keyword evidence="3" id="KW-0489">Methyltransferase</keyword>
<sequence length="936" mass="103488">MSTGVEKRKLIEVSIPLEAINEQAAREKSIRHGHPSTLHLWWARRPLAAARCVLFAQLVDDPSSNVDEFREQARSEGVPEPEQDAWIESKVEERRDYLHGILTDLANWDNLNDEVLWGRARDEIMRSTGGKPPAIADPFAGGGAIPLEAQRLGLEAHASDLNPVAVLINRAMIEIPPKFAGLPPVHPKASSGRFSWNGSEGLAEDVRRYGEWMRDEAEDRIGTLYPQARLEDSSEAPVIAWIWARTVTCPNPACGIEMPLVRSWWLGKKKGKEAYIVPKVVDGRVDFKIGHEPSTAPTSENDGTVGRKGATCVACGSHVELKYIRVEGQGHRMGEQLMAIVAQGKRSRIYLPVDDAHIESASVGRPKSVPHGELPKNPRDFKTPNYGMTKYSDLFTNRQLVTLTTFSDLVGEARNRVLKDVGGDREPEAYANAIATYLALIVSRMASKISNIASWDSSRTKEGVRGVFARQAIPMTWDFAEASPFANSGGSIEEDVERVALTLDKLPKHVLEGVSEQLDAASKNFANTLISTDPPYYDNIGYSDLSDFFYVWLRKSVRKVHPDLFGSMLVPKDEELVANQYRHDGTKGAQKFFEDGFRDVFAHARETALEEFPITVYYAFKQADTSESGTASTGWETLLEGMVRNRWQVTSTWPMRSELTNRMLASGTNALASSIVLSLRPRKANAGVIDKRQFRDELLAELPDKLREMQQGTIAPVDLSQAAIGPGMAVYSKYDRILDADGSSVTVRQALQLINTVIDEVLDEQESDFDSYTRWCVKWFAQFGFSPAAYGTAETLASAMNTSMSGLARSGAVLSSAGKVRLYGPDDLDSSYRPDKDNSISLWEIAIRSATALDRVGIGEAGRILAQASDRVDPTAVKELSFLAFNLAEKRKDSGTARLFNALATSWPDVTEVMNDFRQNNSVGEQGTLDLEGEYV</sequence>
<evidence type="ECO:0000259" key="2">
    <source>
        <dbReference type="Pfam" id="PF06634"/>
    </source>
</evidence>
<dbReference type="EMBL" id="FXZG01000026">
    <property type="protein sequence ID" value="SMX99683.1"/>
    <property type="molecule type" value="Genomic_DNA"/>
</dbReference>
<evidence type="ECO:0000313" key="4">
    <source>
        <dbReference type="Proteomes" id="UP000234289"/>
    </source>
</evidence>
<feature type="region of interest" description="Disordered" evidence="1">
    <location>
        <begin position="363"/>
        <end position="382"/>
    </location>
</feature>
<feature type="domain" description="DUF1156" evidence="2">
    <location>
        <begin position="15"/>
        <end position="73"/>
    </location>
</feature>
<gene>
    <name evidence="3" type="ORF">BAUR920_03248</name>
</gene>